<dbReference type="SUPFAM" id="SSF46458">
    <property type="entry name" value="Globin-like"/>
    <property type="match status" value="1"/>
</dbReference>
<feature type="compositionally biased region" description="Polar residues" evidence="10">
    <location>
        <begin position="191"/>
        <end position="217"/>
    </location>
</feature>
<dbReference type="InterPro" id="IPR009050">
    <property type="entry name" value="Globin-like_sf"/>
</dbReference>
<dbReference type="GO" id="GO:0046872">
    <property type="term" value="F:metal ion binding"/>
    <property type="evidence" value="ECO:0007669"/>
    <property type="project" value="UniProtKB-KW"/>
</dbReference>
<keyword evidence="6" id="KW-0408">Iron</keyword>
<dbReference type="HOGENOM" id="CLU_1139117_0_0_1"/>
<evidence type="ECO:0000256" key="9">
    <source>
        <dbReference type="RuleBase" id="RU000356"/>
    </source>
</evidence>
<evidence type="ECO:0000256" key="7">
    <source>
        <dbReference type="ARBA" id="ARBA00023179"/>
    </source>
</evidence>
<dbReference type="Pfam" id="PF00042">
    <property type="entry name" value="Globin"/>
    <property type="match status" value="1"/>
</dbReference>
<dbReference type="PANTHER" id="PTHR46458:SF1">
    <property type="entry name" value="GEO09476P1"/>
    <property type="match status" value="1"/>
</dbReference>
<dbReference type="GO" id="GO:0005344">
    <property type="term" value="F:oxygen carrier activity"/>
    <property type="evidence" value="ECO:0007669"/>
    <property type="project" value="UniProtKB-KW"/>
</dbReference>
<dbReference type="GO" id="GO:0019825">
    <property type="term" value="F:oxygen binding"/>
    <property type="evidence" value="ECO:0007669"/>
    <property type="project" value="InterPro"/>
</dbReference>
<dbReference type="OrthoDB" id="436496at2759"/>
<evidence type="ECO:0000256" key="4">
    <source>
        <dbReference type="ARBA" id="ARBA00022621"/>
    </source>
</evidence>
<evidence type="ECO:0000313" key="13">
    <source>
        <dbReference type="Proteomes" id="UP000030746"/>
    </source>
</evidence>
<dbReference type="InterPro" id="IPR050532">
    <property type="entry name" value="Globin-like_OT"/>
</dbReference>
<keyword evidence="13" id="KW-1185">Reference proteome</keyword>
<name>V4A611_LOTGI</name>
<feature type="compositionally biased region" description="Polar residues" evidence="10">
    <location>
        <begin position="1"/>
        <end position="16"/>
    </location>
</feature>
<keyword evidence="5" id="KW-0479">Metal-binding</keyword>
<dbReference type="OMA" id="TWARVYE"/>
<dbReference type="GeneID" id="20249188"/>
<feature type="region of interest" description="Disordered" evidence="10">
    <location>
        <begin position="191"/>
        <end position="224"/>
    </location>
</feature>
<keyword evidence="2 9" id="KW-0813">Transport</keyword>
<dbReference type="AlphaFoldDB" id="V4A611"/>
<organism evidence="12 13">
    <name type="scientific">Lottia gigantea</name>
    <name type="common">Giant owl limpet</name>
    <dbReference type="NCBI Taxonomy" id="225164"/>
    <lineage>
        <taxon>Eukaryota</taxon>
        <taxon>Metazoa</taxon>
        <taxon>Spiralia</taxon>
        <taxon>Lophotrochozoa</taxon>
        <taxon>Mollusca</taxon>
        <taxon>Gastropoda</taxon>
        <taxon>Patellogastropoda</taxon>
        <taxon>Lottioidea</taxon>
        <taxon>Lottiidae</taxon>
        <taxon>Lottia</taxon>
    </lineage>
</organism>
<sequence length="244" mass="27964">MGCDNSKQQLQPNIPDSQEEGTIGFTETQIDTIRSTWPLLSRNMVRVGTDVFVRIFTEVPTVKELFSSFNIVDVNDLHKMPTFRAHAEMFMQVLHLVVDNLETPYSELNHELMVLGARHATFSGFKPEYFKFYVKCLIQVWELELGEEFILEVRDCWKIVFDFLVDNMTEGYELALRESTTKHCQNGVKTLTVSDNGNSKSQNGHMTSQNKRNTSPNPAVKKNKSACIMDKNKKNDTLCEVKIT</sequence>
<dbReference type="KEGG" id="lgi:LOTGIDRAFT_233216"/>
<dbReference type="CTD" id="20249188"/>
<feature type="domain" description="Globin" evidence="11">
    <location>
        <begin position="24"/>
        <end position="173"/>
    </location>
</feature>
<evidence type="ECO:0000259" key="11">
    <source>
        <dbReference type="PROSITE" id="PS01033"/>
    </source>
</evidence>
<evidence type="ECO:0000256" key="5">
    <source>
        <dbReference type="ARBA" id="ARBA00022723"/>
    </source>
</evidence>
<keyword evidence="4 9" id="KW-0561">Oxygen transport</keyword>
<dbReference type="PROSITE" id="PS01033">
    <property type="entry name" value="GLOBIN"/>
    <property type="match status" value="1"/>
</dbReference>
<evidence type="ECO:0000256" key="1">
    <source>
        <dbReference type="ARBA" id="ARBA00013895"/>
    </source>
</evidence>
<dbReference type="GO" id="GO:0020037">
    <property type="term" value="F:heme binding"/>
    <property type="evidence" value="ECO:0007669"/>
    <property type="project" value="InterPro"/>
</dbReference>
<dbReference type="InterPro" id="IPR012292">
    <property type="entry name" value="Globin/Proto"/>
</dbReference>
<evidence type="ECO:0000256" key="3">
    <source>
        <dbReference type="ARBA" id="ARBA00022617"/>
    </source>
</evidence>
<evidence type="ECO:0000256" key="10">
    <source>
        <dbReference type="SAM" id="MobiDB-lite"/>
    </source>
</evidence>
<dbReference type="InterPro" id="IPR044399">
    <property type="entry name" value="Mb-like_M"/>
</dbReference>
<reference evidence="12 13" key="1">
    <citation type="journal article" date="2013" name="Nature">
        <title>Insights into bilaterian evolution from three spiralian genomes.</title>
        <authorList>
            <person name="Simakov O."/>
            <person name="Marletaz F."/>
            <person name="Cho S.J."/>
            <person name="Edsinger-Gonzales E."/>
            <person name="Havlak P."/>
            <person name="Hellsten U."/>
            <person name="Kuo D.H."/>
            <person name="Larsson T."/>
            <person name="Lv J."/>
            <person name="Arendt D."/>
            <person name="Savage R."/>
            <person name="Osoegawa K."/>
            <person name="de Jong P."/>
            <person name="Grimwood J."/>
            <person name="Chapman J.A."/>
            <person name="Shapiro H."/>
            <person name="Aerts A."/>
            <person name="Otillar R.P."/>
            <person name="Terry A.Y."/>
            <person name="Boore J.L."/>
            <person name="Grigoriev I.V."/>
            <person name="Lindberg D.R."/>
            <person name="Seaver E.C."/>
            <person name="Weisblat D.A."/>
            <person name="Putnam N.H."/>
            <person name="Rokhsar D.S."/>
        </authorList>
    </citation>
    <scope>NUCLEOTIDE SEQUENCE [LARGE SCALE GENOMIC DNA]</scope>
</reference>
<dbReference type="EMBL" id="KB202124">
    <property type="protein sequence ID" value="ESO92167.1"/>
    <property type="molecule type" value="Genomic_DNA"/>
</dbReference>
<accession>V4A611</accession>
<protein>
    <recommendedName>
        <fullName evidence="1">Globin</fullName>
    </recommendedName>
    <alternativeName>
        <fullName evidence="8">Myoglobin</fullName>
    </alternativeName>
</protein>
<dbReference type="PANTHER" id="PTHR46458">
    <property type="entry name" value="BLR2807 PROTEIN"/>
    <property type="match status" value="1"/>
</dbReference>
<evidence type="ECO:0000256" key="8">
    <source>
        <dbReference type="ARBA" id="ARBA00030087"/>
    </source>
</evidence>
<keyword evidence="3 9" id="KW-0349">Heme</keyword>
<dbReference type="InterPro" id="IPR000971">
    <property type="entry name" value="Globin"/>
</dbReference>
<dbReference type="CDD" id="cd01040">
    <property type="entry name" value="Mb-like"/>
    <property type="match status" value="1"/>
</dbReference>
<proteinExistence type="inferred from homology"/>
<dbReference type="RefSeq" id="XP_009057093.1">
    <property type="nucleotide sequence ID" value="XM_009058845.1"/>
</dbReference>
<evidence type="ECO:0000256" key="2">
    <source>
        <dbReference type="ARBA" id="ARBA00022448"/>
    </source>
</evidence>
<dbReference type="Gene3D" id="1.10.490.10">
    <property type="entry name" value="Globins"/>
    <property type="match status" value="1"/>
</dbReference>
<evidence type="ECO:0000313" key="12">
    <source>
        <dbReference type="EMBL" id="ESO92167.1"/>
    </source>
</evidence>
<evidence type="ECO:0000256" key="6">
    <source>
        <dbReference type="ARBA" id="ARBA00023004"/>
    </source>
</evidence>
<feature type="region of interest" description="Disordered" evidence="10">
    <location>
        <begin position="1"/>
        <end position="21"/>
    </location>
</feature>
<gene>
    <name evidence="12" type="ORF">LOTGIDRAFT_233216</name>
</gene>
<keyword evidence="7" id="KW-0514">Muscle protein</keyword>
<comment type="similarity">
    <text evidence="9">Belongs to the globin family.</text>
</comment>
<dbReference type="Proteomes" id="UP000030746">
    <property type="component" value="Unassembled WGS sequence"/>
</dbReference>